<feature type="transmembrane region" description="Helical" evidence="7">
    <location>
        <begin position="50"/>
        <end position="72"/>
    </location>
</feature>
<evidence type="ECO:0000256" key="3">
    <source>
        <dbReference type="ARBA" id="ARBA00022475"/>
    </source>
</evidence>
<keyword evidence="5 7" id="KW-1133">Transmembrane helix</keyword>
<protein>
    <submittedName>
        <fullName evidence="8">DoxX family protein</fullName>
    </submittedName>
</protein>
<dbReference type="AlphaFoldDB" id="A0A410P4Q7"/>
<dbReference type="PANTHER" id="PTHR33452:SF1">
    <property type="entry name" value="INNER MEMBRANE PROTEIN YPHA-RELATED"/>
    <property type="match status" value="1"/>
</dbReference>
<comment type="similarity">
    <text evidence="2">Belongs to the DoxX family.</text>
</comment>
<dbReference type="PANTHER" id="PTHR33452">
    <property type="entry name" value="OXIDOREDUCTASE CATD-RELATED"/>
    <property type="match status" value="1"/>
</dbReference>
<accession>A0A410P4Q7</accession>
<dbReference type="Pfam" id="PF07681">
    <property type="entry name" value="DoxX"/>
    <property type="match status" value="1"/>
</dbReference>
<keyword evidence="6 7" id="KW-0472">Membrane</keyword>
<evidence type="ECO:0000256" key="5">
    <source>
        <dbReference type="ARBA" id="ARBA00022989"/>
    </source>
</evidence>
<gene>
    <name evidence="8" type="ORF">BU251_04815</name>
</gene>
<dbReference type="GO" id="GO:0005886">
    <property type="term" value="C:plasma membrane"/>
    <property type="evidence" value="ECO:0007669"/>
    <property type="project" value="UniProtKB-SubCell"/>
</dbReference>
<dbReference type="InterPro" id="IPR032808">
    <property type="entry name" value="DoxX"/>
</dbReference>
<dbReference type="OrthoDB" id="9813193at2"/>
<dbReference type="RefSeq" id="WP_128699746.1">
    <property type="nucleotide sequence ID" value="NZ_CP019384.1"/>
</dbReference>
<dbReference type="KEGG" id="vai:BU251_04815"/>
<feature type="transmembrane region" description="Helical" evidence="7">
    <location>
        <begin position="111"/>
        <end position="131"/>
    </location>
</feature>
<reference evidence="8 9" key="1">
    <citation type="submission" date="2017-01" db="EMBL/GenBank/DDBJ databases">
        <title>First insights into the biology of 'candidatus Vampirococcus archaeovorus'.</title>
        <authorList>
            <person name="Kizina J."/>
            <person name="Jordan S."/>
            <person name="Stueber K."/>
            <person name="Reinhardt R."/>
            <person name="Harder J."/>
        </authorList>
    </citation>
    <scope>NUCLEOTIDE SEQUENCE [LARGE SCALE GENOMIC DNA]</scope>
    <source>
        <strain evidence="8 9">LiM</strain>
    </source>
</reference>
<dbReference type="Proteomes" id="UP000287243">
    <property type="component" value="Chromosome"/>
</dbReference>
<keyword evidence="3" id="KW-1003">Cell membrane</keyword>
<comment type="subcellular location">
    <subcellularLocation>
        <location evidence="1">Cell membrane</location>
        <topology evidence="1">Multi-pass membrane protein</topology>
    </subcellularLocation>
</comment>
<organism evidence="8 9">
    <name type="scientific">Velamenicoccus archaeovorus</name>
    <dbReference type="NCBI Taxonomy" id="1930593"/>
    <lineage>
        <taxon>Bacteria</taxon>
        <taxon>Pseudomonadati</taxon>
        <taxon>Candidatus Omnitrophota</taxon>
        <taxon>Candidatus Velamenicoccus</taxon>
    </lineage>
</organism>
<name>A0A410P4Q7_VELA1</name>
<sequence length="134" mass="14584">MVWSELSMHADAGLLVIRLVFGCMFVYYGWPKLVGGPVSWEGVGQAISAVGIRFGFVFWGFLAAAVMVFGGFCVLTGILFRPACLFLFLVMVVAAAMHFRHGDGLKIASHAIEDGIVFLGFMFIGPGRYVLGHF</sequence>
<evidence type="ECO:0000256" key="1">
    <source>
        <dbReference type="ARBA" id="ARBA00004651"/>
    </source>
</evidence>
<evidence type="ECO:0000256" key="4">
    <source>
        <dbReference type="ARBA" id="ARBA00022692"/>
    </source>
</evidence>
<evidence type="ECO:0000313" key="9">
    <source>
        <dbReference type="Proteomes" id="UP000287243"/>
    </source>
</evidence>
<evidence type="ECO:0000256" key="2">
    <source>
        <dbReference type="ARBA" id="ARBA00006679"/>
    </source>
</evidence>
<keyword evidence="4 7" id="KW-0812">Transmembrane</keyword>
<feature type="transmembrane region" description="Helical" evidence="7">
    <location>
        <begin position="78"/>
        <end position="99"/>
    </location>
</feature>
<dbReference type="InterPro" id="IPR051907">
    <property type="entry name" value="DoxX-like_oxidoreductase"/>
</dbReference>
<evidence type="ECO:0000313" key="8">
    <source>
        <dbReference type="EMBL" id="QAT17102.1"/>
    </source>
</evidence>
<keyword evidence="9" id="KW-1185">Reference proteome</keyword>
<feature type="transmembrane region" description="Helical" evidence="7">
    <location>
        <begin position="12"/>
        <end position="30"/>
    </location>
</feature>
<proteinExistence type="inferred from homology"/>
<evidence type="ECO:0000256" key="6">
    <source>
        <dbReference type="ARBA" id="ARBA00023136"/>
    </source>
</evidence>
<dbReference type="EMBL" id="CP019384">
    <property type="protein sequence ID" value="QAT17102.1"/>
    <property type="molecule type" value="Genomic_DNA"/>
</dbReference>
<evidence type="ECO:0000256" key="7">
    <source>
        <dbReference type="SAM" id="Phobius"/>
    </source>
</evidence>